<reference evidence="3 4" key="1">
    <citation type="submission" date="2018-10" db="EMBL/GenBank/DDBJ databases">
        <title>Fifty Aureobasidium pullulans genomes reveal a recombining polyextremotolerant generalist.</title>
        <authorList>
            <person name="Gostincar C."/>
            <person name="Turk M."/>
            <person name="Zajc J."/>
            <person name="Gunde-Cimerman N."/>
        </authorList>
    </citation>
    <scope>NUCLEOTIDE SEQUENCE [LARGE SCALE GENOMIC DNA]</scope>
    <source>
        <strain evidence="3 4">EXF-6604</strain>
    </source>
</reference>
<dbReference type="AlphaFoldDB" id="A0A4V4JWB2"/>
<evidence type="ECO:0000313" key="3">
    <source>
        <dbReference type="EMBL" id="THY28653.1"/>
    </source>
</evidence>
<feature type="domain" description="Amidohydrolase-related" evidence="2">
    <location>
        <begin position="113"/>
        <end position="475"/>
    </location>
</feature>
<dbReference type="CDD" id="cd01299">
    <property type="entry name" value="Met_dep_hydrolase_A"/>
    <property type="match status" value="1"/>
</dbReference>
<dbReference type="PANTHER" id="PTHR43135:SF3">
    <property type="entry name" value="ALPHA-D-RIBOSE 1-METHYLPHOSPHONATE 5-TRIPHOSPHATE DIPHOSPHATASE"/>
    <property type="match status" value="1"/>
</dbReference>
<dbReference type="InterPro" id="IPR032466">
    <property type="entry name" value="Metal_Hydrolase"/>
</dbReference>
<protein>
    <recommendedName>
        <fullName evidence="2">Amidohydrolase-related domain-containing protein</fullName>
    </recommendedName>
</protein>
<sequence length="516" mass="56987">MVPHSNRTDSFALDESNDKSKMSKTQPRNVKTIEEVSWDAGLQPKNYEIQGTHPDSKILFLDVNILDSTGREPYSGDVLIEGQRITCVGTVPNVDELCKDRKVRVFHGRGRTLMSGLGDAHTHFTWNGGDLDRLGDLGVEEHTLLTMRSAQCFIDSGYTMCFGAASAKDRLDVVIRDAINAGDIPGPRYLANGKEMARRDGELVAGITAFADGPDEMREVIRHHVGIGVDNIKLSMSGEEVSQCRAAYVAAYVLIKTSKITEIRSAQDCYFTDEETAACVDEAHKHGKRLCAHARARDSVKMCVRHGVEAIYHASYIDDEGMDMLEAAKTKHIVAPAINWLIATLNEAEVFGYSHAQAEKVGYKRELDAAIIGLKEMHRRGIVVLPGGDYGFAWTPHGTYARDLEHFVKLLDFTPHEAIIAATAGVAKLMMRSDNLGKIQPGYFGDCILVDGNPLEDVTILQDHSKLNIICINGRVHKAGRKEYLPPPIAGQDNNSHNIVPDMDYPAVQKAMQKQY</sequence>
<comment type="caution">
    <text evidence="3">The sequence shown here is derived from an EMBL/GenBank/DDBJ whole genome shotgun (WGS) entry which is preliminary data.</text>
</comment>
<dbReference type="SUPFAM" id="SSF51338">
    <property type="entry name" value="Composite domain of metallo-dependent hydrolases"/>
    <property type="match status" value="1"/>
</dbReference>
<dbReference type="GO" id="GO:0016810">
    <property type="term" value="F:hydrolase activity, acting on carbon-nitrogen (but not peptide) bonds"/>
    <property type="evidence" value="ECO:0007669"/>
    <property type="project" value="InterPro"/>
</dbReference>
<dbReference type="InterPro" id="IPR057744">
    <property type="entry name" value="OTAase-like"/>
</dbReference>
<dbReference type="Pfam" id="PF01979">
    <property type="entry name" value="Amidohydro_1"/>
    <property type="match status" value="1"/>
</dbReference>
<proteinExistence type="predicted"/>
<dbReference type="SUPFAM" id="SSF51556">
    <property type="entry name" value="Metallo-dependent hydrolases"/>
    <property type="match status" value="1"/>
</dbReference>
<name>A0A4V4JWB2_AURPU</name>
<dbReference type="Gene3D" id="2.30.40.10">
    <property type="entry name" value="Urease, subunit C, domain 1"/>
    <property type="match status" value="1"/>
</dbReference>
<gene>
    <name evidence="3" type="ORF">D6D01_03829</name>
</gene>
<accession>A0A4V4JWB2</accession>
<dbReference type="Proteomes" id="UP000306584">
    <property type="component" value="Unassembled WGS sequence"/>
</dbReference>
<dbReference type="InterPro" id="IPR051781">
    <property type="entry name" value="Metallo-dep_Hydrolase"/>
</dbReference>
<evidence type="ECO:0000256" key="1">
    <source>
        <dbReference type="SAM" id="MobiDB-lite"/>
    </source>
</evidence>
<dbReference type="EMBL" id="QZBD01000113">
    <property type="protein sequence ID" value="THY28653.1"/>
    <property type="molecule type" value="Genomic_DNA"/>
</dbReference>
<dbReference type="InterPro" id="IPR006680">
    <property type="entry name" value="Amidohydro-rel"/>
</dbReference>
<dbReference type="InterPro" id="IPR011059">
    <property type="entry name" value="Metal-dep_hydrolase_composite"/>
</dbReference>
<evidence type="ECO:0000259" key="2">
    <source>
        <dbReference type="Pfam" id="PF01979"/>
    </source>
</evidence>
<evidence type="ECO:0000313" key="4">
    <source>
        <dbReference type="Proteomes" id="UP000306584"/>
    </source>
</evidence>
<feature type="region of interest" description="Disordered" evidence="1">
    <location>
        <begin position="1"/>
        <end position="28"/>
    </location>
</feature>
<organism evidence="3 4">
    <name type="scientific">Aureobasidium pullulans</name>
    <name type="common">Black yeast</name>
    <name type="synonym">Pullularia pullulans</name>
    <dbReference type="NCBI Taxonomy" id="5580"/>
    <lineage>
        <taxon>Eukaryota</taxon>
        <taxon>Fungi</taxon>
        <taxon>Dikarya</taxon>
        <taxon>Ascomycota</taxon>
        <taxon>Pezizomycotina</taxon>
        <taxon>Dothideomycetes</taxon>
        <taxon>Dothideomycetidae</taxon>
        <taxon>Dothideales</taxon>
        <taxon>Saccotheciaceae</taxon>
        <taxon>Aureobasidium</taxon>
    </lineage>
</organism>
<dbReference type="Gene3D" id="3.20.20.140">
    <property type="entry name" value="Metal-dependent hydrolases"/>
    <property type="match status" value="1"/>
</dbReference>
<dbReference type="PANTHER" id="PTHR43135">
    <property type="entry name" value="ALPHA-D-RIBOSE 1-METHYLPHOSPHONATE 5-TRIPHOSPHATE DIPHOSPHATASE"/>
    <property type="match status" value="1"/>
</dbReference>